<dbReference type="EMBL" id="LGTC01000001">
    <property type="protein sequence ID" value="KNY27180.1"/>
    <property type="molecule type" value="Genomic_DNA"/>
</dbReference>
<evidence type="ECO:0000256" key="1">
    <source>
        <dbReference type="SAM" id="Phobius"/>
    </source>
</evidence>
<dbReference type="AlphaFoldDB" id="A0A0L6JN56"/>
<reference evidence="3" key="1">
    <citation type="submission" date="2015-07" db="EMBL/GenBank/DDBJ databases">
        <title>Near-Complete Genome Sequence of the Cellulolytic Bacterium Bacteroides (Pseudobacteroides) cellulosolvens ATCC 35603.</title>
        <authorList>
            <person name="Dassa B."/>
            <person name="Utturkar S.M."/>
            <person name="Klingeman D.M."/>
            <person name="Hurt R.A."/>
            <person name="Keller M."/>
            <person name="Xu J."/>
            <person name="Reddy Y.H.K."/>
            <person name="Borovok I."/>
            <person name="Grinberg I.R."/>
            <person name="Lamed R."/>
            <person name="Zhivin O."/>
            <person name="Bayer E.A."/>
            <person name="Brown S.D."/>
        </authorList>
    </citation>
    <scope>NUCLEOTIDE SEQUENCE [LARGE SCALE GENOMIC DNA]</scope>
    <source>
        <strain evidence="3">DSM 2933</strain>
    </source>
</reference>
<accession>A0A0L6JN56</accession>
<dbReference type="eggNOG" id="ENOG5033JGR">
    <property type="taxonomic scope" value="Bacteria"/>
</dbReference>
<dbReference type="OrthoDB" id="1739462at2"/>
<evidence type="ECO:0000313" key="3">
    <source>
        <dbReference type="Proteomes" id="UP000036923"/>
    </source>
</evidence>
<proteinExistence type="predicted"/>
<keyword evidence="1" id="KW-0812">Transmembrane</keyword>
<keyword evidence="3" id="KW-1185">Reference proteome</keyword>
<evidence type="ECO:0000313" key="2">
    <source>
        <dbReference type="EMBL" id="KNY27180.1"/>
    </source>
</evidence>
<sequence>MVLGNTKRIVIIKDIHSNLIEEAILILKSDSGLSKVNDPTSIIKNNKDNGYLLNEAESVINNFIKENKYKIASGIDLNFKEVNMSKSKIFRNMIINLALAGTLVLLIYAVANFF</sequence>
<keyword evidence="1" id="KW-0472">Membrane</keyword>
<feature type="transmembrane region" description="Helical" evidence="1">
    <location>
        <begin position="93"/>
        <end position="111"/>
    </location>
</feature>
<dbReference type="Proteomes" id="UP000036923">
    <property type="component" value="Unassembled WGS sequence"/>
</dbReference>
<dbReference type="STRING" id="398512.Bccel_2448"/>
<organism evidence="2 3">
    <name type="scientific">Pseudobacteroides cellulosolvens ATCC 35603 = DSM 2933</name>
    <dbReference type="NCBI Taxonomy" id="398512"/>
    <lineage>
        <taxon>Bacteria</taxon>
        <taxon>Bacillati</taxon>
        <taxon>Bacillota</taxon>
        <taxon>Clostridia</taxon>
        <taxon>Eubacteriales</taxon>
        <taxon>Oscillospiraceae</taxon>
        <taxon>Pseudobacteroides</taxon>
    </lineage>
</organism>
<protein>
    <submittedName>
        <fullName evidence="2">Uncharacterized protein</fullName>
    </submittedName>
</protein>
<comment type="caution">
    <text evidence="2">The sequence shown here is derived from an EMBL/GenBank/DDBJ whole genome shotgun (WGS) entry which is preliminary data.</text>
</comment>
<keyword evidence="1" id="KW-1133">Transmembrane helix</keyword>
<dbReference type="RefSeq" id="WP_036944483.1">
    <property type="nucleotide sequence ID" value="NZ_JQKC01000029.1"/>
</dbReference>
<name>A0A0L6JN56_9FIRM</name>
<gene>
    <name evidence="2" type="ORF">Bccel_2448</name>
</gene>